<evidence type="ECO:0000313" key="2">
    <source>
        <dbReference type="Proteomes" id="UP000540989"/>
    </source>
</evidence>
<proteinExistence type="predicted"/>
<comment type="caution">
    <text evidence="1">The sequence shown here is derived from an EMBL/GenBank/DDBJ whole genome shotgun (WGS) entry which is preliminary data.</text>
</comment>
<reference evidence="1 2" key="1">
    <citation type="submission" date="2020-08" db="EMBL/GenBank/DDBJ databases">
        <title>Genomic Encyclopedia of Type Strains, Phase IV (KMG-V): Genome sequencing to study the core and pangenomes of soil and plant-associated prokaryotes.</title>
        <authorList>
            <person name="Whitman W."/>
        </authorList>
    </citation>
    <scope>NUCLEOTIDE SEQUENCE [LARGE SCALE GENOMIC DNA]</scope>
    <source>
        <strain evidence="1 2">M8UP14</strain>
    </source>
</reference>
<dbReference type="Proteomes" id="UP000540989">
    <property type="component" value="Unassembled WGS sequence"/>
</dbReference>
<organism evidence="1 2">
    <name type="scientific">Granulicella aggregans</name>
    <dbReference type="NCBI Taxonomy" id="474949"/>
    <lineage>
        <taxon>Bacteria</taxon>
        <taxon>Pseudomonadati</taxon>
        <taxon>Acidobacteriota</taxon>
        <taxon>Terriglobia</taxon>
        <taxon>Terriglobales</taxon>
        <taxon>Acidobacteriaceae</taxon>
        <taxon>Granulicella</taxon>
    </lineage>
</organism>
<evidence type="ECO:0000313" key="1">
    <source>
        <dbReference type="EMBL" id="MBB5061621.1"/>
    </source>
</evidence>
<accession>A0A7W8E7F4</accession>
<name>A0A7W8E7F4_9BACT</name>
<dbReference type="RefSeq" id="WP_184224588.1">
    <property type="nucleotide sequence ID" value="NZ_JACHIP010000061.1"/>
</dbReference>
<gene>
    <name evidence="1" type="ORF">HDF16_006357</name>
</gene>
<keyword evidence="2" id="KW-1185">Reference proteome</keyword>
<dbReference type="AlphaFoldDB" id="A0A7W8E7F4"/>
<sequence length="65" mass="7520">MKIVPFVLTEKKYAEIAIEAFNRTMDDLVIRRIPILNSGVESVEIDHVENAEEILKEFDETPEDD</sequence>
<dbReference type="EMBL" id="JACHIP010000061">
    <property type="protein sequence ID" value="MBB5061621.1"/>
    <property type="molecule type" value="Genomic_DNA"/>
</dbReference>
<protein>
    <submittedName>
        <fullName evidence="1">Uncharacterized protein</fullName>
    </submittedName>
</protein>